<evidence type="ECO:0000259" key="2">
    <source>
        <dbReference type="Pfam" id="PF01323"/>
    </source>
</evidence>
<protein>
    <recommendedName>
        <fullName evidence="1">2-hydroxychromene-2-carboxylate isomerase</fullName>
        <ecNumber evidence="1">5.99.1.4</ecNumber>
    </recommendedName>
</protein>
<organism evidence="3 4">
    <name type="scientific">Dongia sedimenti</name>
    <dbReference type="NCBI Taxonomy" id="3064282"/>
    <lineage>
        <taxon>Bacteria</taxon>
        <taxon>Pseudomonadati</taxon>
        <taxon>Pseudomonadota</taxon>
        <taxon>Alphaproteobacteria</taxon>
        <taxon>Rhodospirillales</taxon>
        <taxon>Dongiaceae</taxon>
        <taxon>Dongia</taxon>
    </lineage>
</organism>
<keyword evidence="1 3" id="KW-0413">Isomerase</keyword>
<dbReference type="InterPro" id="IPR014440">
    <property type="entry name" value="HCCAis_GSTk"/>
</dbReference>
<evidence type="ECO:0000313" key="3">
    <source>
        <dbReference type="EMBL" id="MDQ7246064.1"/>
    </source>
</evidence>
<dbReference type="PANTHER" id="PTHR42943:SF2">
    <property type="entry name" value="GLUTATHIONE S-TRANSFERASE KAPPA 1"/>
    <property type="match status" value="1"/>
</dbReference>
<dbReference type="SUPFAM" id="SSF52833">
    <property type="entry name" value="Thioredoxin-like"/>
    <property type="match status" value="1"/>
</dbReference>
<dbReference type="EMBL" id="JAUYVI010000001">
    <property type="protein sequence ID" value="MDQ7246064.1"/>
    <property type="molecule type" value="Genomic_DNA"/>
</dbReference>
<keyword evidence="4" id="KW-1185">Reference proteome</keyword>
<sequence>MVAPIEFHFDFSSPYGYLASYRIDAIAEAVGREVIWRPYLLGAAFKATGQSPLVSQPLRGSYSLRDMERSARKLQVPLVFPDGFPMPTQAAGRAFYWLDARDPRKARDLAKALYRAAFAQGRNIAPRDVVADVAAEIGLDRDEVLTAIETPAVKEKLRTETESAIARGIFGSPFVIVDGEPFWGNDRLEEVRDWLKSGGW</sequence>
<dbReference type="Proteomes" id="UP001230156">
    <property type="component" value="Unassembled WGS sequence"/>
</dbReference>
<comment type="similarity">
    <text evidence="1">Belongs to the GST superfamily. NadH family.</text>
</comment>
<gene>
    <name evidence="3" type="ORF">Q8A70_00225</name>
</gene>
<dbReference type="GO" id="GO:0016853">
    <property type="term" value="F:isomerase activity"/>
    <property type="evidence" value="ECO:0007669"/>
    <property type="project" value="UniProtKB-KW"/>
</dbReference>
<dbReference type="PANTHER" id="PTHR42943">
    <property type="entry name" value="GLUTATHIONE S-TRANSFERASE KAPPA"/>
    <property type="match status" value="1"/>
</dbReference>
<dbReference type="InterPro" id="IPR036249">
    <property type="entry name" value="Thioredoxin-like_sf"/>
</dbReference>
<proteinExistence type="inferred from homology"/>
<comment type="caution">
    <text evidence="3">The sequence shown here is derived from an EMBL/GenBank/DDBJ whole genome shotgun (WGS) entry which is preliminary data.</text>
</comment>
<evidence type="ECO:0000313" key="4">
    <source>
        <dbReference type="Proteomes" id="UP001230156"/>
    </source>
</evidence>
<dbReference type="RefSeq" id="WP_379953432.1">
    <property type="nucleotide sequence ID" value="NZ_JAUYVI010000001.1"/>
</dbReference>
<dbReference type="Gene3D" id="3.40.30.10">
    <property type="entry name" value="Glutaredoxin"/>
    <property type="match status" value="1"/>
</dbReference>
<reference evidence="4" key="1">
    <citation type="submission" date="2023-08" db="EMBL/GenBank/DDBJ databases">
        <title>Rhodospirillaceae gen. nov., a novel taxon isolated from the Yangtze River Yuezi River estuary sludge.</title>
        <authorList>
            <person name="Ruan L."/>
        </authorList>
    </citation>
    <scope>NUCLEOTIDE SEQUENCE [LARGE SCALE GENOMIC DNA]</scope>
    <source>
        <strain evidence="4">R-7</strain>
    </source>
</reference>
<dbReference type="InterPro" id="IPR044087">
    <property type="entry name" value="NahD-like"/>
</dbReference>
<dbReference type="Pfam" id="PF01323">
    <property type="entry name" value="DSBA"/>
    <property type="match status" value="1"/>
</dbReference>
<dbReference type="InterPro" id="IPR001853">
    <property type="entry name" value="DSBA-like_thioredoxin_dom"/>
</dbReference>
<dbReference type="InterPro" id="IPR051924">
    <property type="entry name" value="GST_Kappa/NadH"/>
</dbReference>
<dbReference type="PIRSF" id="PIRSF006386">
    <property type="entry name" value="HCCAis_GSTk"/>
    <property type="match status" value="1"/>
</dbReference>
<comment type="catalytic activity">
    <reaction evidence="1">
        <text>2-hydroxychromene-2-carboxylate = (3E)-4-(2-hydroxyphenyl)-2-oxobut-3-enoate</text>
        <dbReference type="Rhea" id="RHEA:27401"/>
        <dbReference type="ChEBI" id="CHEBI:59350"/>
        <dbReference type="ChEBI" id="CHEBI:59353"/>
        <dbReference type="EC" id="5.99.1.4"/>
    </reaction>
</comment>
<feature type="domain" description="DSBA-like thioredoxin" evidence="2">
    <location>
        <begin position="5"/>
        <end position="195"/>
    </location>
</feature>
<accession>A0ABU0YEF7</accession>
<dbReference type="EC" id="5.99.1.4" evidence="1"/>
<name>A0ABU0YEF7_9PROT</name>
<evidence type="ECO:0000256" key="1">
    <source>
        <dbReference type="PIRNR" id="PIRNR006386"/>
    </source>
</evidence>
<dbReference type="CDD" id="cd03022">
    <property type="entry name" value="DsbA_HCCA_Iso"/>
    <property type="match status" value="1"/>
</dbReference>